<feature type="region of interest" description="Disordered" evidence="6">
    <location>
        <begin position="124"/>
        <end position="399"/>
    </location>
</feature>
<keyword evidence="3 5" id="KW-0694">RNA-binding</keyword>
<evidence type="ECO:0000313" key="8">
    <source>
        <dbReference type="EMBL" id="VDP13713.1"/>
    </source>
</evidence>
<dbReference type="CDD" id="cd00590">
    <property type="entry name" value="RRM_SF"/>
    <property type="match status" value="1"/>
</dbReference>
<organism evidence="9 10">
    <name type="scientific">Heligmosomoides polygyrus</name>
    <name type="common">Parasitic roundworm</name>
    <dbReference type="NCBI Taxonomy" id="6339"/>
    <lineage>
        <taxon>Eukaryota</taxon>
        <taxon>Metazoa</taxon>
        <taxon>Ecdysozoa</taxon>
        <taxon>Nematoda</taxon>
        <taxon>Chromadorea</taxon>
        <taxon>Rhabditida</taxon>
        <taxon>Rhabditina</taxon>
        <taxon>Rhabditomorpha</taxon>
        <taxon>Strongyloidea</taxon>
        <taxon>Heligmosomidae</taxon>
        <taxon>Heligmosomoides</taxon>
    </lineage>
</organism>
<dbReference type="PANTHER" id="PTHR48039">
    <property type="entry name" value="RNA-BINDING MOTIF PROTEIN 14B"/>
    <property type="match status" value="1"/>
</dbReference>
<gene>
    <name evidence="8" type="ORF">HPBE_LOCUS19010</name>
</gene>
<reference evidence="10" key="2">
    <citation type="submission" date="2019-09" db="UniProtKB">
        <authorList>
            <consortium name="WormBaseParasite"/>
        </authorList>
    </citation>
    <scope>IDENTIFICATION</scope>
</reference>
<feature type="region of interest" description="Disordered" evidence="6">
    <location>
        <begin position="623"/>
        <end position="712"/>
    </location>
</feature>
<evidence type="ECO:0000256" key="4">
    <source>
        <dbReference type="ARBA" id="ARBA00023242"/>
    </source>
</evidence>
<dbReference type="Proteomes" id="UP000050761">
    <property type="component" value="Unassembled WGS sequence"/>
</dbReference>
<evidence type="ECO:0000256" key="3">
    <source>
        <dbReference type="ARBA" id="ARBA00022884"/>
    </source>
</evidence>
<dbReference type="InterPro" id="IPR051945">
    <property type="entry name" value="RRM_MRD1_RNA_proc_ribogen"/>
</dbReference>
<proteinExistence type="predicted"/>
<evidence type="ECO:0000256" key="6">
    <source>
        <dbReference type="SAM" id="MobiDB-lite"/>
    </source>
</evidence>
<protein>
    <submittedName>
        <fullName evidence="10">RRM domain-containing protein</fullName>
    </submittedName>
</protein>
<feature type="compositionally biased region" description="Basic and acidic residues" evidence="6">
    <location>
        <begin position="421"/>
        <end position="433"/>
    </location>
</feature>
<feature type="region of interest" description="Disordered" evidence="6">
    <location>
        <begin position="411"/>
        <end position="433"/>
    </location>
</feature>
<name>A0A183GAG5_HELPZ</name>
<keyword evidence="9" id="KW-1185">Reference proteome</keyword>
<feature type="domain" description="RRM" evidence="7">
    <location>
        <begin position="461"/>
        <end position="530"/>
    </location>
</feature>
<evidence type="ECO:0000259" key="7">
    <source>
        <dbReference type="PROSITE" id="PS50102"/>
    </source>
</evidence>
<evidence type="ECO:0000313" key="9">
    <source>
        <dbReference type="Proteomes" id="UP000050761"/>
    </source>
</evidence>
<feature type="compositionally biased region" description="Acidic residues" evidence="6">
    <location>
        <begin position="351"/>
        <end position="382"/>
    </location>
</feature>
<feature type="compositionally biased region" description="Acidic residues" evidence="6">
    <location>
        <begin position="204"/>
        <end position="232"/>
    </location>
</feature>
<dbReference type="InterPro" id="IPR035979">
    <property type="entry name" value="RBD_domain_sf"/>
</dbReference>
<keyword evidence="2" id="KW-0677">Repeat</keyword>
<dbReference type="Gene3D" id="3.30.70.330">
    <property type="match status" value="2"/>
</dbReference>
<evidence type="ECO:0000256" key="5">
    <source>
        <dbReference type="PROSITE-ProRule" id="PRU00176"/>
    </source>
</evidence>
<dbReference type="AlphaFoldDB" id="A0A183GAG5"/>
<dbReference type="WBParaSite" id="HPBE_0001900801-mRNA-1">
    <property type="protein sequence ID" value="HPBE_0001900801-mRNA-1"/>
    <property type="gene ID" value="HPBE_0001900801"/>
</dbReference>
<feature type="compositionally biased region" description="Acidic residues" evidence="6">
    <location>
        <begin position="689"/>
        <end position="712"/>
    </location>
</feature>
<evidence type="ECO:0000313" key="10">
    <source>
        <dbReference type="WBParaSite" id="HPBE_0001900801-mRNA-1"/>
    </source>
</evidence>
<feature type="compositionally biased region" description="Acidic residues" evidence="6">
    <location>
        <begin position="256"/>
        <end position="284"/>
    </location>
</feature>
<feature type="compositionally biased region" description="Acidic residues" evidence="6">
    <location>
        <begin position="149"/>
        <end position="178"/>
    </location>
</feature>
<dbReference type="SMART" id="SM00360">
    <property type="entry name" value="RRM"/>
    <property type="match status" value="2"/>
</dbReference>
<dbReference type="SUPFAM" id="SSF54928">
    <property type="entry name" value="RNA-binding domain, RBD"/>
    <property type="match status" value="2"/>
</dbReference>
<keyword evidence="4" id="KW-0539">Nucleus</keyword>
<dbReference type="Pfam" id="PF00076">
    <property type="entry name" value="RRM_1"/>
    <property type="match status" value="1"/>
</dbReference>
<dbReference type="GO" id="GO:0003729">
    <property type="term" value="F:mRNA binding"/>
    <property type="evidence" value="ECO:0007669"/>
    <property type="project" value="TreeGrafter"/>
</dbReference>
<dbReference type="InterPro" id="IPR000504">
    <property type="entry name" value="RRM_dom"/>
</dbReference>
<evidence type="ECO:0000256" key="2">
    <source>
        <dbReference type="ARBA" id="ARBA00022737"/>
    </source>
</evidence>
<accession>A0A3P8EWP0</accession>
<dbReference type="GO" id="GO:0005634">
    <property type="term" value="C:nucleus"/>
    <property type="evidence" value="ECO:0007669"/>
    <property type="project" value="UniProtKB-SubCell"/>
</dbReference>
<feature type="compositionally biased region" description="Basic and acidic residues" evidence="6">
    <location>
        <begin position="673"/>
        <end position="688"/>
    </location>
</feature>
<sequence length="712" mass="78288">MGSSQEEVHLEDSGVDFVETIQEVEAVLSQEVAHQEDSEAEVVEAVVSIQLSDGEVAMAVADRVVIEAMGYPQEEAEASVHAAVGVASHLEVEEGKAISLHEVDREVSLREVVAGRQNPVVRGEEDVADRSVKNVEPMTTTKRMRLLTDEEEASDSGEDDEDEEEEDEDSGDEEEEESPAPLKKKQSGIAAKTTAVPKKVVAAEESDDDDEENEDEDEEVSEEEDDSDDEEATVPKPTLAKVSTQGSAVGSKLSAAEDDEEEDEEDEEVDEDDEESEEDEEEVDPIMKTPATKPTEVKSALKSAKSTDAKKAVNVSAAATPLTTSTKLPVTPHPKKGVLAQETPKTKLNFDDDSSDEEEDEDEDEEEEDVSEEGEEEEEEEETAKPPTKKAVDVQPLAKKSTATVIALKKAEIAKTPGVNDEQRGVKRKADTNERVAKVAKVDEAVIVDEENKRRQERDERSLFIKGFPKNTKTKELEELHPDVESVRHRQGSSFAWIVFRNEAACKKAHGTVSKAKLGGKNLVVDFCGSKSSKAPPQKESMPVNPLELYINGLPANVKKDDIRNVFRAAVSINIPNSRPHDLRRAFVLFSNEDDAKAAFDKGKGLKLSGRSVEVFYARMRKETPTKPTAKLDQAGSAKASGSTKKTTLAAKVDESEDEDEEMESSDEGIEEIVEKPKKNTEKSKLESDSDEEEDDEDEDEEEEEESEDDDE</sequence>
<dbReference type="PROSITE" id="PS50102">
    <property type="entry name" value="RRM"/>
    <property type="match status" value="2"/>
</dbReference>
<dbReference type="OrthoDB" id="167718at2759"/>
<accession>A0A183GAG5</accession>
<dbReference type="InterPro" id="IPR012677">
    <property type="entry name" value="Nucleotide-bd_a/b_plait_sf"/>
</dbReference>
<feature type="compositionally biased region" description="Acidic residues" evidence="6">
    <location>
        <begin position="655"/>
        <end position="672"/>
    </location>
</feature>
<reference evidence="8 9" key="1">
    <citation type="submission" date="2018-11" db="EMBL/GenBank/DDBJ databases">
        <authorList>
            <consortium name="Pathogen Informatics"/>
        </authorList>
    </citation>
    <scope>NUCLEOTIDE SEQUENCE [LARGE SCALE GENOMIC DNA]</scope>
</reference>
<dbReference type="PANTHER" id="PTHR48039:SF5">
    <property type="entry name" value="RNA-BINDING PROTEIN 28"/>
    <property type="match status" value="1"/>
</dbReference>
<evidence type="ECO:0000256" key="1">
    <source>
        <dbReference type="ARBA" id="ARBA00004123"/>
    </source>
</evidence>
<comment type="subcellular location">
    <subcellularLocation>
        <location evidence="1">Nucleus</location>
    </subcellularLocation>
</comment>
<dbReference type="EMBL" id="UZAH01031069">
    <property type="protein sequence ID" value="VDP13713.1"/>
    <property type="molecule type" value="Genomic_DNA"/>
</dbReference>
<feature type="domain" description="RRM" evidence="7">
    <location>
        <begin position="547"/>
        <end position="620"/>
    </location>
</feature>
<feature type="compositionally biased region" description="Basic and acidic residues" evidence="6">
    <location>
        <begin position="124"/>
        <end position="133"/>
    </location>
</feature>